<feature type="transmembrane region" description="Helical" evidence="1">
    <location>
        <begin position="90"/>
        <end position="110"/>
    </location>
</feature>
<feature type="transmembrane region" description="Helical" evidence="1">
    <location>
        <begin position="20"/>
        <end position="47"/>
    </location>
</feature>
<evidence type="ECO:0000313" key="3">
    <source>
        <dbReference type="Proteomes" id="UP000245506"/>
    </source>
</evidence>
<dbReference type="RefSeq" id="WP_109825232.1">
    <property type="nucleotide sequence ID" value="NZ_QGKL01000042.1"/>
</dbReference>
<dbReference type="AlphaFoldDB" id="A0A317C7U9"/>
<keyword evidence="3" id="KW-1185">Reference proteome</keyword>
<dbReference type="EMBL" id="QGKL01000042">
    <property type="protein sequence ID" value="PWQ93443.1"/>
    <property type="molecule type" value="Genomic_DNA"/>
</dbReference>
<keyword evidence="1" id="KW-1133">Transmembrane helix</keyword>
<evidence type="ECO:0008006" key="4">
    <source>
        <dbReference type="Google" id="ProtNLM"/>
    </source>
</evidence>
<evidence type="ECO:0000256" key="1">
    <source>
        <dbReference type="SAM" id="Phobius"/>
    </source>
</evidence>
<feature type="transmembrane region" description="Helical" evidence="1">
    <location>
        <begin position="67"/>
        <end position="84"/>
    </location>
</feature>
<reference evidence="2 3" key="1">
    <citation type="submission" date="2018-05" db="EMBL/GenBank/DDBJ databases">
        <title>Leucothrix arctica sp. nov., isolated from Arctic seawater.</title>
        <authorList>
            <person name="Choi A."/>
            <person name="Baek K."/>
        </authorList>
    </citation>
    <scope>NUCLEOTIDE SEQUENCE [LARGE SCALE GENOMIC DNA]</scope>
    <source>
        <strain evidence="2 3">IMCC9719</strain>
    </source>
</reference>
<gene>
    <name evidence="2" type="ORF">DKT75_17595</name>
</gene>
<name>A0A317C7U9_9GAMM</name>
<dbReference type="Proteomes" id="UP000245506">
    <property type="component" value="Unassembled WGS sequence"/>
</dbReference>
<proteinExistence type="predicted"/>
<comment type="caution">
    <text evidence="2">The sequence shown here is derived from an EMBL/GenBank/DDBJ whole genome shotgun (WGS) entry which is preliminary data.</text>
</comment>
<keyword evidence="1" id="KW-0812">Transmembrane</keyword>
<organism evidence="2 3">
    <name type="scientific">Leucothrix arctica</name>
    <dbReference type="NCBI Taxonomy" id="1481894"/>
    <lineage>
        <taxon>Bacteria</taxon>
        <taxon>Pseudomonadati</taxon>
        <taxon>Pseudomonadota</taxon>
        <taxon>Gammaproteobacteria</taxon>
        <taxon>Thiotrichales</taxon>
        <taxon>Thiotrichaceae</taxon>
        <taxon>Leucothrix</taxon>
    </lineage>
</organism>
<feature type="transmembrane region" description="Helical" evidence="1">
    <location>
        <begin position="131"/>
        <end position="152"/>
    </location>
</feature>
<accession>A0A317C7U9</accession>
<keyword evidence="1" id="KW-0472">Membrane</keyword>
<protein>
    <recommendedName>
        <fullName evidence="4">DUF2214 domain-containing protein</fullName>
    </recommendedName>
</protein>
<sequence>MEDFLFSLEDSALGMYVSSSIWGYPIVLSLHALGMAALVGVSLMLAFRALGFAKVIPVTSLASYWRIAQVAFIINLLSGVGLFLGSASELAYNIPFLIKIVLVFVGLFLTQRLVNVCINGDGDVKKSDRNLAAWSVIAWVGALITGRLIGYVL</sequence>
<evidence type="ECO:0000313" key="2">
    <source>
        <dbReference type="EMBL" id="PWQ93443.1"/>
    </source>
</evidence>
<dbReference type="OrthoDB" id="7063120at2"/>